<proteinExistence type="predicted"/>
<evidence type="ECO:0000313" key="1">
    <source>
        <dbReference type="EMBL" id="MBB6251678.1"/>
    </source>
</evidence>
<dbReference type="Proteomes" id="UP000539175">
    <property type="component" value="Unassembled WGS sequence"/>
</dbReference>
<keyword evidence="2" id="KW-1185">Reference proteome</keyword>
<sequence length="43" mass="4588">MLARLSAISDAAGLDRVAALLHRRWRAVVAKGLVRQFDAGNAA</sequence>
<dbReference type="AlphaFoldDB" id="A0A7X0AX41"/>
<accession>A0A7X0AX41</accession>
<dbReference type="RefSeq" id="WP_281384636.1">
    <property type="nucleotide sequence ID" value="NZ_JACIIZ010000005.1"/>
</dbReference>
<reference evidence="1 2" key="1">
    <citation type="submission" date="2020-08" db="EMBL/GenBank/DDBJ databases">
        <title>Genomic Encyclopedia of Type Strains, Phase IV (KMG-IV): sequencing the most valuable type-strain genomes for metagenomic binning, comparative biology and taxonomic classification.</title>
        <authorList>
            <person name="Goeker M."/>
        </authorList>
    </citation>
    <scope>NUCLEOTIDE SEQUENCE [LARGE SCALE GENOMIC DNA]</scope>
    <source>
        <strain evidence="1 2">DSM 22198</strain>
    </source>
</reference>
<organism evidence="1 2">
    <name type="scientific">Nitrospirillum iridis</name>
    <dbReference type="NCBI Taxonomy" id="765888"/>
    <lineage>
        <taxon>Bacteria</taxon>
        <taxon>Pseudomonadati</taxon>
        <taxon>Pseudomonadota</taxon>
        <taxon>Alphaproteobacteria</taxon>
        <taxon>Rhodospirillales</taxon>
        <taxon>Azospirillaceae</taxon>
        <taxon>Nitrospirillum</taxon>
    </lineage>
</organism>
<protein>
    <submittedName>
        <fullName evidence="1">Uncharacterized protein</fullName>
    </submittedName>
</protein>
<gene>
    <name evidence="1" type="ORF">FHS74_002229</name>
</gene>
<comment type="caution">
    <text evidence="1">The sequence shown here is derived from an EMBL/GenBank/DDBJ whole genome shotgun (WGS) entry which is preliminary data.</text>
</comment>
<name>A0A7X0AX41_9PROT</name>
<dbReference type="EMBL" id="JACIIZ010000005">
    <property type="protein sequence ID" value="MBB6251678.1"/>
    <property type="molecule type" value="Genomic_DNA"/>
</dbReference>
<evidence type="ECO:0000313" key="2">
    <source>
        <dbReference type="Proteomes" id="UP000539175"/>
    </source>
</evidence>